<feature type="compositionally biased region" description="Basic and acidic residues" evidence="1">
    <location>
        <begin position="24"/>
        <end position="43"/>
    </location>
</feature>
<reference evidence="2" key="1">
    <citation type="submission" date="2022-09" db="EMBL/GenBank/DDBJ databases">
        <title>Comparative genomics and taxonomic characterization of three novel marine species of genus Reichenbachiella exhibiting antioxidant and polysaccharide degradation activities.</title>
        <authorList>
            <person name="Muhammad N."/>
            <person name="Lee Y.-J."/>
            <person name="Ko J."/>
            <person name="Kim S.-G."/>
        </authorList>
    </citation>
    <scope>NUCLEOTIDE SEQUENCE</scope>
    <source>
        <strain evidence="2">BKB1-1</strain>
    </source>
</reference>
<protein>
    <submittedName>
        <fullName evidence="2">Uncharacterized protein</fullName>
    </submittedName>
</protein>
<gene>
    <name evidence="2" type="ORF">N6H18_14910</name>
</gene>
<keyword evidence="3" id="KW-1185">Reference proteome</keyword>
<accession>A0ABY6CMA2</accession>
<proteinExistence type="predicted"/>
<dbReference type="Proteomes" id="UP001065174">
    <property type="component" value="Chromosome"/>
</dbReference>
<name>A0ABY6CMA2_9BACT</name>
<evidence type="ECO:0000313" key="2">
    <source>
        <dbReference type="EMBL" id="UXP31637.1"/>
    </source>
</evidence>
<feature type="region of interest" description="Disordered" evidence="1">
    <location>
        <begin position="18"/>
        <end position="48"/>
    </location>
</feature>
<dbReference type="EMBL" id="CP106679">
    <property type="protein sequence ID" value="UXP31637.1"/>
    <property type="molecule type" value="Genomic_DNA"/>
</dbReference>
<evidence type="ECO:0000256" key="1">
    <source>
        <dbReference type="SAM" id="MobiDB-lite"/>
    </source>
</evidence>
<organism evidence="2 3">
    <name type="scientific">Reichenbachiella agarivorans</name>
    <dbReference type="NCBI Taxonomy" id="2979464"/>
    <lineage>
        <taxon>Bacteria</taxon>
        <taxon>Pseudomonadati</taxon>
        <taxon>Bacteroidota</taxon>
        <taxon>Cytophagia</taxon>
        <taxon>Cytophagales</taxon>
        <taxon>Reichenbachiellaceae</taxon>
        <taxon>Reichenbachiella</taxon>
    </lineage>
</organism>
<sequence>MRVRRARLRDQHVNLANLLAETEGESKKNEDTNQSTKESDKPVTTKRSASRLILYLSGTHCVEIKAYTSGTCLGE</sequence>
<dbReference type="RefSeq" id="WP_262309076.1">
    <property type="nucleotide sequence ID" value="NZ_CP106679.1"/>
</dbReference>
<evidence type="ECO:0000313" key="3">
    <source>
        <dbReference type="Proteomes" id="UP001065174"/>
    </source>
</evidence>